<comment type="caution">
    <text evidence="2">The sequence shown here is derived from an EMBL/GenBank/DDBJ whole genome shotgun (WGS) entry which is preliminary data.</text>
</comment>
<dbReference type="Proteomes" id="UP000323410">
    <property type="component" value="Unassembled WGS sequence"/>
</dbReference>
<dbReference type="AlphaFoldDB" id="A0A5D0XX33"/>
<gene>
    <name evidence="2" type="ORF">FQ377_03970</name>
</gene>
<dbReference type="PROSITE" id="PS51186">
    <property type="entry name" value="GNAT"/>
    <property type="match status" value="1"/>
</dbReference>
<dbReference type="EMBL" id="VSLD01000001">
    <property type="protein sequence ID" value="TYD00592.1"/>
    <property type="molecule type" value="Genomic_DNA"/>
</dbReference>
<dbReference type="InterPro" id="IPR000182">
    <property type="entry name" value="GNAT_dom"/>
</dbReference>
<dbReference type="InterPro" id="IPR016181">
    <property type="entry name" value="Acyl_CoA_acyltransferase"/>
</dbReference>
<dbReference type="Pfam" id="PF13302">
    <property type="entry name" value="Acetyltransf_3"/>
    <property type="match status" value="1"/>
</dbReference>
<accession>A0A5D0XX33</accession>
<feature type="domain" description="N-acetyltransferase" evidence="1">
    <location>
        <begin position="26"/>
        <end position="185"/>
    </location>
</feature>
<dbReference type="SUPFAM" id="SSF55729">
    <property type="entry name" value="Acyl-CoA N-acyltransferases (Nat)"/>
    <property type="match status" value="1"/>
</dbReference>
<reference evidence="2 3" key="1">
    <citation type="submission" date="2019-08" db="EMBL/GenBank/DDBJ databases">
        <title>Genone of Arthrobacter echini P9.</title>
        <authorList>
            <person name="Bowman J.P."/>
        </authorList>
    </citation>
    <scope>NUCLEOTIDE SEQUENCE [LARGE SCALE GENOMIC DNA]</scope>
    <source>
        <strain evidence="2 3">P9</strain>
    </source>
</reference>
<evidence type="ECO:0000313" key="3">
    <source>
        <dbReference type="Proteomes" id="UP000323410"/>
    </source>
</evidence>
<keyword evidence="3" id="KW-1185">Reference proteome</keyword>
<proteinExistence type="predicted"/>
<evidence type="ECO:0000259" key="1">
    <source>
        <dbReference type="PROSITE" id="PS51186"/>
    </source>
</evidence>
<sequence>MSAMSGRLAGVSITGSSSPVLRDGLIELRPYTRADEEFFVALFQDPEVVRYVGDGLETEAADRELFHRVFTRVYPTNKFAVWAVVAGGLLIGHAELKPSPRDDIEGWELVYAIQRSHWRRGYGRAVAALVTRYGFDTLRLRAVFATVDTENTPSLALLESLGFVRIEETVDGGRRTGILVAHASDRLRPRAPMLEQET</sequence>
<keyword evidence="2" id="KW-0808">Transferase</keyword>
<organism evidence="2 3">
    <name type="scientific">Arthrobacter echini</name>
    <dbReference type="NCBI Taxonomy" id="1529066"/>
    <lineage>
        <taxon>Bacteria</taxon>
        <taxon>Bacillati</taxon>
        <taxon>Actinomycetota</taxon>
        <taxon>Actinomycetes</taxon>
        <taxon>Micrococcales</taxon>
        <taxon>Micrococcaceae</taxon>
        <taxon>Arthrobacter</taxon>
    </lineage>
</organism>
<dbReference type="InterPro" id="IPR051531">
    <property type="entry name" value="N-acetyltransferase"/>
</dbReference>
<dbReference type="Gene3D" id="3.40.630.30">
    <property type="match status" value="1"/>
</dbReference>
<evidence type="ECO:0000313" key="2">
    <source>
        <dbReference type="EMBL" id="TYD00592.1"/>
    </source>
</evidence>
<protein>
    <submittedName>
        <fullName evidence="2">GNAT family N-acetyltransferase</fullName>
    </submittedName>
</protein>
<dbReference type="PANTHER" id="PTHR43792:SF1">
    <property type="entry name" value="N-ACETYLTRANSFERASE DOMAIN-CONTAINING PROTEIN"/>
    <property type="match status" value="1"/>
</dbReference>
<dbReference type="PANTHER" id="PTHR43792">
    <property type="entry name" value="GNAT FAMILY, PUTATIVE (AFU_ORTHOLOGUE AFUA_3G00765)-RELATED-RELATED"/>
    <property type="match status" value="1"/>
</dbReference>
<name>A0A5D0XX33_9MICC</name>
<dbReference type="OrthoDB" id="9801656at2"/>
<dbReference type="GO" id="GO:0016747">
    <property type="term" value="F:acyltransferase activity, transferring groups other than amino-acyl groups"/>
    <property type="evidence" value="ECO:0007669"/>
    <property type="project" value="InterPro"/>
</dbReference>